<evidence type="ECO:0000313" key="2">
    <source>
        <dbReference type="Proteomes" id="UP000290972"/>
    </source>
</evidence>
<organism evidence="1 2">
    <name type="scientific">Cressdnaviricota sp</name>
    <dbReference type="NCBI Taxonomy" id="2748378"/>
    <lineage>
        <taxon>Viruses</taxon>
        <taxon>Monodnaviria</taxon>
        <taxon>Shotokuvirae</taxon>
        <taxon>Cressdnaviricota</taxon>
    </lineage>
</organism>
<sequence>MARGGQVGRSYGRQTYGPRDYAMYAARQYGPAAANWAVKKVAAAAESGAKRAFQYATGGPSGSAKRHRGSSGGGYVGTPHFRVKKCKTLKCVAKQVVKLGKRVREGEVTYDHRVRVPYIIFKQLNENESDCRMNLSKTSIDNVIDQLEYWDATTNSFTARNITSTTTQKIIGVDSVTSTLWMKNSYQTPIKLEVLVCVPKKDTTALPNVDYDTGITKVVTNTGTMLPENDLLKVRDSPNFNKNWRITRTVKKTLNPGQHMSVSNVVKDIQYEMSSTGTELFQKKLKSFCFFVRSHGAPASLGHNTAGLLVGTVAGQVDVLYTQRFIVKYDGGINAKRIYVEDQSSAIGATALTGVRPVTDNQAFTPL</sequence>
<reference evidence="1 2" key="1">
    <citation type="submission" date="2018-10" db="EMBL/GenBank/DDBJ databases">
        <title>Uncovering a Universe of Circular DNA Viruses in Animal Metagenomes.</title>
        <authorList>
            <person name="Tisza M."/>
            <person name="Buck C."/>
            <person name="Pastrana D."/>
            <person name="Welch N."/>
            <person name="Peretti A."/>
        </authorList>
    </citation>
    <scope>NUCLEOTIDE SEQUENCE [LARGE SCALE GENOMIC DNA]</scope>
    <source>
        <strain evidence="1">Ctdb57</strain>
    </source>
</reference>
<protein>
    <submittedName>
        <fullName evidence="1">Capsid protein</fullName>
    </submittedName>
</protein>
<proteinExistence type="predicted"/>
<evidence type="ECO:0000313" key="1">
    <source>
        <dbReference type="EMBL" id="AYP28903.1"/>
    </source>
</evidence>
<dbReference type="EMBL" id="MK012507">
    <property type="protein sequence ID" value="AYP28903.1"/>
    <property type="molecule type" value="Genomic_DNA"/>
</dbReference>
<name>A0A3G2YTA3_9VIRU</name>
<dbReference type="Proteomes" id="UP000290972">
    <property type="component" value="Segment"/>
</dbReference>
<accession>A0A3G2YTA3</accession>
<keyword evidence="2" id="KW-1185">Reference proteome</keyword>